<evidence type="ECO:0000256" key="2">
    <source>
        <dbReference type="ARBA" id="ARBA00023125"/>
    </source>
</evidence>
<accession>A0A9C7LC93</accession>
<keyword evidence="3" id="KW-0804">Transcription</keyword>
<keyword evidence="2" id="KW-0238">DNA-binding</keyword>
<dbReference type="InterPro" id="IPR009057">
    <property type="entry name" value="Homeodomain-like_sf"/>
</dbReference>
<reference evidence="6" key="1">
    <citation type="submission" date="2021-10" db="EMBL/GenBank/DDBJ databases">
        <authorList>
            <person name="Criscuolo A."/>
        </authorList>
    </citation>
    <scope>NUCLEOTIDE SEQUENCE</scope>
    <source>
        <strain evidence="6">CIP111885</strain>
    </source>
</reference>
<dbReference type="SUPFAM" id="SSF46689">
    <property type="entry name" value="Homeodomain-like"/>
    <property type="match status" value="1"/>
</dbReference>
<dbReference type="RefSeq" id="WP_230497627.1">
    <property type="nucleotide sequence ID" value="NZ_CAKJTG010000019.1"/>
</dbReference>
<dbReference type="PANTHER" id="PTHR47506">
    <property type="entry name" value="TRANSCRIPTIONAL REGULATORY PROTEIN"/>
    <property type="match status" value="1"/>
</dbReference>
<evidence type="ECO:0000313" key="7">
    <source>
        <dbReference type="Proteomes" id="UP000789845"/>
    </source>
</evidence>
<evidence type="ECO:0000313" key="6">
    <source>
        <dbReference type="EMBL" id="CAG9609390.1"/>
    </source>
</evidence>
<gene>
    <name evidence="6" type="primary">yxaF_1</name>
    <name evidence="6" type="ORF">NEOCIP111885_03132</name>
</gene>
<keyword evidence="1" id="KW-0805">Transcription regulation</keyword>
<feature type="domain" description="HTH tetR-type" evidence="4">
    <location>
        <begin position="10"/>
        <end position="52"/>
    </location>
</feature>
<dbReference type="InterPro" id="IPR036271">
    <property type="entry name" value="Tet_transcr_reg_TetR-rel_C_sf"/>
</dbReference>
<sequence>MDTKSLYVTEATRLFYEKGYVSVGISEIIAITNTSKGSFYHHFPKGKEELLITCLEKVQLDVIKDIEEHFFKQQSFKDAIDSIFTKLIQMFEEKGQIVGYTFTSMVSEISVVSDEVREKCGILYTRIEEVISNQLQIRGMSVEDAQQKALLLTSIIEGSILLTIMKKSSEPMRSIAKQIGQYIEI</sequence>
<dbReference type="PANTHER" id="PTHR47506:SF3">
    <property type="entry name" value="HTH-TYPE TRANSCRIPTIONAL REGULATOR LMRA"/>
    <property type="match status" value="1"/>
</dbReference>
<dbReference type="Proteomes" id="UP000789845">
    <property type="component" value="Unassembled WGS sequence"/>
</dbReference>
<dbReference type="Pfam" id="PF00440">
    <property type="entry name" value="TetR_N"/>
    <property type="match status" value="1"/>
</dbReference>
<dbReference type="GO" id="GO:0003677">
    <property type="term" value="F:DNA binding"/>
    <property type="evidence" value="ECO:0007669"/>
    <property type="project" value="UniProtKB-KW"/>
</dbReference>
<evidence type="ECO:0000256" key="3">
    <source>
        <dbReference type="ARBA" id="ARBA00023163"/>
    </source>
</evidence>
<proteinExistence type="predicted"/>
<keyword evidence="7" id="KW-1185">Reference proteome</keyword>
<name>A0A9C7LC93_9BACI</name>
<dbReference type="InterPro" id="IPR054156">
    <property type="entry name" value="YxaF_TetR_C"/>
</dbReference>
<evidence type="ECO:0000256" key="1">
    <source>
        <dbReference type="ARBA" id="ARBA00023015"/>
    </source>
</evidence>
<dbReference type="AlphaFoldDB" id="A0A9C7LC93"/>
<dbReference type="Pfam" id="PF21993">
    <property type="entry name" value="TetR_C_13_2"/>
    <property type="match status" value="1"/>
</dbReference>
<comment type="caution">
    <text evidence="6">The sequence shown here is derived from an EMBL/GenBank/DDBJ whole genome shotgun (WGS) entry which is preliminary data.</text>
</comment>
<dbReference type="EMBL" id="CAKJTG010000019">
    <property type="protein sequence ID" value="CAG9609390.1"/>
    <property type="molecule type" value="Genomic_DNA"/>
</dbReference>
<dbReference type="SUPFAM" id="SSF48498">
    <property type="entry name" value="Tetracyclin repressor-like, C-terminal domain"/>
    <property type="match status" value="1"/>
</dbReference>
<dbReference type="Gene3D" id="1.10.357.10">
    <property type="entry name" value="Tetracycline Repressor, domain 2"/>
    <property type="match status" value="1"/>
</dbReference>
<feature type="domain" description="Transcriptional regulator LmrA/YxaF-like C-terminal" evidence="5">
    <location>
        <begin position="78"/>
        <end position="178"/>
    </location>
</feature>
<evidence type="ECO:0000259" key="5">
    <source>
        <dbReference type="Pfam" id="PF21993"/>
    </source>
</evidence>
<organism evidence="6 7">
    <name type="scientific">Pseudoneobacillus rhizosphaerae</name>
    <dbReference type="NCBI Taxonomy" id="2880968"/>
    <lineage>
        <taxon>Bacteria</taxon>
        <taxon>Bacillati</taxon>
        <taxon>Bacillota</taxon>
        <taxon>Bacilli</taxon>
        <taxon>Bacillales</taxon>
        <taxon>Bacillaceae</taxon>
        <taxon>Pseudoneobacillus</taxon>
    </lineage>
</organism>
<evidence type="ECO:0000259" key="4">
    <source>
        <dbReference type="Pfam" id="PF00440"/>
    </source>
</evidence>
<protein>
    <submittedName>
        <fullName evidence="6">HTH-type transcriptional regulator YxaF</fullName>
    </submittedName>
</protein>
<dbReference type="InterPro" id="IPR001647">
    <property type="entry name" value="HTH_TetR"/>
</dbReference>